<dbReference type="EMBL" id="OW152817">
    <property type="protein sequence ID" value="CAH2068235.1"/>
    <property type="molecule type" value="Genomic_DNA"/>
</dbReference>
<keyword evidence="5 11" id="KW-1133">Transmembrane helix</keyword>
<dbReference type="PANTHER" id="PTHR24248:SF199">
    <property type="entry name" value="IP13425P-RELATED"/>
    <property type="match status" value="1"/>
</dbReference>
<sequence>MANGQMTRCSTPAPIGTLAPQKLTILLTPKCCHLNVPTTNNNFQPSPTKCDAEEGISTRQRRATRTIVMLMSLFLLCWTPFFVMLPVDSLCECVWDPTWQWCTWLGYVNSALNPMVYAAASPSVRQALRASVAATSSTHHADIPMTPCARRA</sequence>
<reference evidence="13" key="1">
    <citation type="submission" date="2022-03" db="EMBL/GenBank/DDBJ databases">
        <authorList>
            <person name="Martin H S."/>
        </authorList>
    </citation>
    <scope>NUCLEOTIDE SEQUENCE</scope>
</reference>
<dbReference type="SUPFAM" id="SSF81321">
    <property type="entry name" value="Family A G protein-coupled receptor-like"/>
    <property type="match status" value="1"/>
</dbReference>
<keyword evidence="6" id="KW-0297">G-protein coupled receptor</keyword>
<keyword evidence="8" id="KW-1015">Disulfide bond</keyword>
<evidence type="ECO:0000256" key="3">
    <source>
        <dbReference type="ARBA" id="ARBA00022475"/>
    </source>
</evidence>
<dbReference type="InterPro" id="IPR000276">
    <property type="entry name" value="GPCR_Rhodpsn"/>
</dbReference>
<keyword evidence="10" id="KW-0807">Transducer</keyword>
<comment type="similarity">
    <text evidence="2">Belongs to the G-protein coupled receptor 1 family.</text>
</comment>
<dbReference type="Proteomes" id="UP000837857">
    <property type="component" value="Chromosome 5"/>
</dbReference>
<keyword evidence="9" id="KW-0675">Receptor</keyword>
<organism evidence="13 14">
    <name type="scientific">Iphiclides podalirius</name>
    <name type="common">scarce swallowtail</name>
    <dbReference type="NCBI Taxonomy" id="110791"/>
    <lineage>
        <taxon>Eukaryota</taxon>
        <taxon>Metazoa</taxon>
        <taxon>Ecdysozoa</taxon>
        <taxon>Arthropoda</taxon>
        <taxon>Hexapoda</taxon>
        <taxon>Insecta</taxon>
        <taxon>Pterygota</taxon>
        <taxon>Neoptera</taxon>
        <taxon>Endopterygota</taxon>
        <taxon>Lepidoptera</taxon>
        <taxon>Glossata</taxon>
        <taxon>Ditrysia</taxon>
        <taxon>Papilionoidea</taxon>
        <taxon>Papilionidae</taxon>
        <taxon>Papilioninae</taxon>
        <taxon>Iphiclides</taxon>
    </lineage>
</organism>
<evidence type="ECO:0000256" key="10">
    <source>
        <dbReference type="ARBA" id="ARBA00023224"/>
    </source>
</evidence>
<dbReference type="Gene3D" id="1.20.1070.10">
    <property type="entry name" value="Rhodopsin 7-helix transmembrane proteins"/>
    <property type="match status" value="1"/>
</dbReference>
<keyword evidence="4 11" id="KW-0812">Transmembrane</keyword>
<comment type="subcellular location">
    <subcellularLocation>
        <location evidence="1">Cell membrane</location>
        <topology evidence="1">Multi-pass membrane protein</topology>
    </subcellularLocation>
</comment>
<evidence type="ECO:0000259" key="12">
    <source>
        <dbReference type="PROSITE" id="PS50262"/>
    </source>
</evidence>
<evidence type="ECO:0000256" key="5">
    <source>
        <dbReference type="ARBA" id="ARBA00022989"/>
    </source>
</evidence>
<evidence type="ECO:0000256" key="6">
    <source>
        <dbReference type="ARBA" id="ARBA00023040"/>
    </source>
</evidence>
<dbReference type="InterPro" id="IPR017452">
    <property type="entry name" value="GPCR_Rhodpsn_7TM"/>
</dbReference>
<name>A0ABN8J2Y7_9NEOP</name>
<dbReference type="PANTHER" id="PTHR24248">
    <property type="entry name" value="ADRENERGIC RECEPTOR-RELATED G-PROTEIN COUPLED RECEPTOR"/>
    <property type="match status" value="1"/>
</dbReference>
<accession>A0ABN8J2Y7</accession>
<feature type="domain" description="G-protein coupled receptors family 1 profile" evidence="12">
    <location>
        <begin position="1"/>
        <end position="117"/>
    </location>
</feature>
<keyword evidence="14" id="KW-1185">Reference proteome</keyword>
<evidence type="ECO:0000256" key="7">
    <source>
        <dbReference type="ARBA" id="ARBA00023136"/>
    </source>
</evidence>
<evidence type="ECO:0000256" key="8">
    <source>
        <dbReference type="ARBA" id="ARBA00023157"/>
    </source>
</evidence>
<keyword evidence="7 11" id="KW-0472">Membrane</keyword>
<dbReference type="PROSITE" id="PS50262">
    <property type="entry name" value="G_PROTEIN_RECEP_F1_2"/>
    <property type="match status" value="1"/>
</dbReference>
<gene>
    <name evidence="13" type="ORF">IPOD504_LOCUS14150</name>
</gene>
<feature type="transmembrane region" description="Helical" evidence="11">
    <location>
        <begin position="67"/>
        <end position="87"/>
    </location>
</feature>
<evidence type="ECO:0000256" key="9">
    <source>
        <dbReference type="ARBA" id="ARBA00023170"/>
    </source>
</evidence>
<proteinExistence type="inferred from homology"/>
<evidence type="ECO:0000256" key="11">
    <source>
        <dbReference type="SAM" id="Phobius"/>
    </source>
</evidence>
<dbReference type="Pfam" id="PF00001">
    <property type="entry name" value="7tm_1"/>
    <property type="match status" value="1"/>
</dbReference>
<keyword evidence="3" id="KW-1003">Cell membrane</keyword>
<evidence type="ECO:0000256" key="4">
    <source>
        <dbReference type="ARBA" id="ARBA00022692"/>
    </source>
</evidence>
<evidence type="ECO:0000313" key="14">
    <source>
        <dbReference type="Proteomes" id="UP000837857"/>
    </source>
</evidence>
<evidence type="ECO:0000256" key="1">
    <source>
        <dbReference type="ARBA" id="ARBA00004651"/>
    </source>
</evidence>
<dbReference type="PRINTS" id="PR00237">
    <property type="entry name" value="GPCRRHODOPSN"/>
</dbReference>
<evidence type="ECO:0000313" key="13">
    <source>
        <dbReference type="EMBL" id="CAH2068235.1"/>
    </source>
</evidence>
<protein>
    <recommendedName>
        <fullName evidence="12">G-protein coupled receptors family 1 profile domain-containing protein</fullName>
    </recommendedName>
</protein>
<evidence type="ECO:0000256" key="2">
    <source>
        <dbReference type="ARBA" id="ARBA00010663"/>
    </source>
</evidence>
<feature type="non-terminal residue" evidence="13">
    <location>
        <position position="1"/>
    </location>
</feature>